<evidence type="ECO:0000256" key="1">
    <source>
        <dbReference type="ARBA" id="ARBA00022630"/>
    </source>
</evidence>
<dbReference type="InterPro" id="IPR036188">
    <property type="entry name" value="FAD/NAD-bd_sf"/>
</dbReference>
<dbReference type="Pfam" id="PF13450">
    <property type="entry name" value="NAD_binding_8"/>
    <property type="match status" value="1"/>
</dbReference>
<dbReference type="Proteomes" id="UP000662618">
    <property type="component" value="Unassembled WGS sequence"/>
</dbReference>
<evidence type="ECO:0000313" key="6">
    <source>
        <dbReference type="EMBL" id="CAD7808117.1"/>
    </source>
</evidence>
<dbReference type="PANTHER" id="PTHR46091:SF3">
    <property type="entry name" value="AMINE OXIDASE DOMAIN-CONTAINING PROTEIN"/>
    <property type="match status" value="1"/>
</dbReference>
<keyword evidence="1" id="KW-0285">Flavoprotein</keyword>
<keyword evidence="3" id="KW-0274">FAD</keyword>
<keyword evidence="6" id="KW-0413">Isomerase</keyword>
<evidence type="ECO:0000313" key="7">
    <source>
        <dbReference type="Proteomes" id="UP000662618"/>
    </source>
</evidence>
<dbReference type="PRINTS" id="PR00411">
    <property type="entry name" value="PNDRDTASEI"/>
</dbReference>
<organism evidence="6 7">
    <name type="scientific">Chryseobacterium aquaeductus</name>
    <dbReference type="NCBI Taxonomy" id="2675056"/>
    <lineage>
        <taxon>Bacteria</taxon>
        <taxon>Pseudomonadati</taxon>
        <taxon>Bacteroidota</taxon>
        <taxon>Flavobacteriia</taxon>
        <taxon>Flavobacteriales</taxon>
        <taxon>Weeksellaceae</taxon>
        <taxon>Chryseobacterium group</taxon>
        <taxon>Chryseobacterium</taxon>
    </lineage>
</organism>
<comment type="caution">
    <text evidence="6">The sequence shown here is derived from an EMBL/GenBank/DDBJ whole genome shotgun (WGS) entry which is preliminary data.</text>
</comment>
<gene>
    <name evidence="6" type="ORF">CHRY9390_01771</name>
</gene>
<sequence length="511" mass="58970">MNKNYDIIVIGSGLGGLVSALILAKEGLKVCVLEKNNQYGGNLQTFSRDKLIFDTGVHYLGGLSKGQNLHHFFSYLEIIDDLELQKMDEDGYDKITFGDDEIEYPHAQGYENFVEQLSKYFPDEKENLENYCEEIQRVCNYFPRYNVVGQNNYNEEILHLNTKRFIESITSDQKLQAVLLGSNFLYAGDSENIPFYVHALTVNSYIQSAYKCVKGGSQISKLLIRKLREYGAEVHKHSEVSEMVFNENNVLVSVKTVQGKEYFAKQFISNIEIRSAIKLIGEKHLKKSFLNRIDSWKPVSSCFSMYLVLKPNSLLNFNHNIYYFSSEEMVWNAFKYKKENWPETYMLSSTQSKNQPEFAESLTAISYMNFDEVQEWEQSINTIAEVQDRGRKYEEFKSEKAAKMIRALEEKIPDLRRFIKNIYTSSPLSYRDYIGSFEGNMYGYMKNSENPLKTMVSPRTKIDNLYLTGQSVNMHGILGCTIGAFNTCAEILGKELIDERLTKVLNQTNEN</sequence>
<accession>A0A9N8QS54</accession>
<dbReference type="InterPro" id="IPR052206">
    <property type="entry name" value="Retinol_saturase"/>
</dbReference>
<name>A0A9N8QS54_9FLAO</name>
<evidence type="ECO:0000256" key="5">
    <source>
        <dbReference type="ARBA" id="ARBA00023027"/>
    </source>
</evidence>
<dbReference type="AlphaFoldDB" id="A0A9N8QS54"/>
<evidence type="ECO:0000256" key="4">
    <source>
        <dbReference type="ARBA" id="ARBA00022857"/>
    </source>
</evidence>
<keyword evidence="2" id="KW-0732">Signal</keyword>
<reference evidence="6" key="1">
    <citation type="submission" date="2020-12" db="EMBL/GenBank/DDBJ databases">
        <authorList>
            <person name="Rodrigo-Torres L."/>
            <person name="Arahal R. D."/>
            <person name="Lucena T."/>
        </authorList>
    </citation>
    <scope>NUCLEOTIDE SEQUENCE</scope>
    <source>
        <strain evidence="6">CECT 9390</strain>
    </source>
</reference>
<dbReference type="GO" id="GO:0043917">
    <property type="term" value="F:ribose 1,5-bisphosphate isomerase activity"/>
    <property type="evidence" value="ECO:0007669"/>
    <property type="project" value="UniProtKB-EC"/>
</dbReference>
<keyword evidence="5" id="KW-0520">NAD</keyword>
<protein>
    <submittedName>
        <fullName evidence="6">Thiazole biosynthetic enzyme</fullName>
        <ecNumber evidence="6">5.3.1.29</ecNumber>
    </submittedName>
</protein>
<dbReference type="RefSeq" id="WP_162088138.1">
    <property type="nucleotide sequence ID" value="NZ_CAJIMS010000001.1"/>
</dbReference>
<dbReference type="Gene3D" id="3.50.50.60">
    <property type="entry name" value="FAD/NAD(P)-binding domain"/>
    <property type="match status" value="2"/>
</dbReference>
<keyword evidence="4" id="KW-0521">NADP</keyword>
<evidence type="ECO:0000256" key="3">
    <source>
        <dbReference type="ARBA" id="ARBA00022827"/>
    </source>
</evidence>
<dbReference type="PANTHER" id="PTHR46091">
    <property type="entry name" value="BLR7054 PROTEIN"/>
    <property type="match status" value="1"/>
</dbReference>
<evidence type="ECO:0000256" key="2">
    <source>
        <dbReference type="ARBA" id="ARBA00022729"/>
    </source>
</evidence>
<proteinExistence type="predicted"/>
<dbReference type="EMBL" id="CAJIMS010000001">
    <property type="protein sequence ID" value="CAD7808117.1"/>
    <property type="molecule type" value="Genomic_DNA"/>
</dbReference>
<keyword evidence="7" id="KW-1185">Reference proteome</keyword>
<dbReference type="SUPFAM" id="SSF51905">
    <property type="entry name" value="FAD/NAD(P)-binding domain"/>
    <property type="match status" value="1"/>
</dbReference>
<dbReference type="EC" id="5.3.1.29" evidence="6"/>